<keyword evidence="6" id="KW-0418">Kinase</keyword>
<comment type="caution">
    <text evidence="6">The sequence shown here is derived from an EMBL/GenBank/DDBJ whole genome shotgun (WGS) entry which is preliminary data.</text>
</comment>
<reference evidence="7" key="2">
    <citation type="journal article" date="2018" name="BMC Genomics">
        <title>A manually annotated Actinidia chinensis var. chinensis (kiwifruit) genome highlights the challenges associated with draft genomes and gene prediction in plants.</title>
        <authorList>
            <person name="Pilkington S.M."/>
            <person name="Crowhurst R."/>
            <person name="Hilario E."/>
            <person name="Nardozza S."/>
            <person name="Fraser L."/>
            <person name="Peng Y."/>
            <person name="Gunaseelan K."/>
            <person name="Simpson R."/>
            <person name="Tahir J."/>
            <person name="Deroles S.C."/>
            <person name="Templeton K."/>
            <person name="Luo Z."/>
            <person name="Davy M."/>
            <person name="Cheng C."/>
            <person name="McNeilage M."/>
            <person name="Scaglione D."/>
            <person name="Liu Y."/>
            <person name="Zhang Q."/>
            <person name="Datson P."/>
            <person name="De Silva N."/>
            <person name="Gardiner S.E."/>
            <person name="Bassett H."/>
            <person name="Chagne D."/>
            <person name="McCallum J."/>
            <person name="Dzierzon H."/>
            <person name="Deng C."/>
            <person name="Wang Y.Y."/>
            <person name="Barron L."/>
            <person name="Manako K."/>
            <person name="Bowen J."/>
            <person name="Foster T.M."/>
            <person name="Erridge Z.A."/>
            <person name="Tiffin H."/>
            <person name="Waite C.N."/>
            <person name="Davies K.M."/>
            <person name="Grierson E.P."/>
            <person name="Laing W.A."/>
            <person name="Kirk R."/>
            <person name="Chen X."/>
            <person name="Wood M."/>
            <person name="Montefiori M."/>
            <person name="Brummell D.A."/>
            <person name="Schwinn K.E."/>
            <person name="Catanach A."/>
            <person name="Fullerton C."/>
            <person name="Li D."/>
            <person name="Meiyalaghan S."/>
            <person name="Nieuwenhuizen N."/>
            <person name="Read N."/>
            <person name="Prakash R."/>
            <person name="Hunter D."/>
            <person name="Zhang H."/>
            <person name="McKenzie M."/>
            <person name="Knabel M."/>
            <person name="Harris A."/>
            <person name="Allan A.C."/>
            <person name="Gleave A."/>
            <person name="Chen A."/>
            <person name="Janssen B.J."/>
            <person name="Plunkett B."/>
            <person name="Ampomah-Dwamena C."/>
            <person name="Voogd C."/>
            <person name="Leif D."/>
            <person name="Lafferty D."/>
            <person name="Souleyre E.J.F."/>
            <person name="Varkonyi-Gasic E."/>
            <person name="Gambi F."/>
            <person name="Hanley J."/>
            <person name="Yao J.L."/>
            <person name="Cheung J."/>
            <person name="David K.M."/>
            <person name="Warren B."/>
            <person name="Marsh K."/>
            <person name="Snowden K.C."/>
            <person name="Lin-Wang K."/>
            <person name="Brian L."/>
            <person name="Martinez-Sanchez M."/>
            <person name="Wang M."/>
            <person name="Ileperuma N."/>
            <person name="Macnee N."/>
            <person name="Campin R."/>
            <person name="McAtee P."/>
            <person name="Drummond R.S.M."/>
            <person name="Espley R.V."/>
            <person name="Ireland H.S."/>
            <person name="Wu R."/>
            <person name="Atkinson R.G."/>
            <person name="Karunairetnam S."/>
            <person name="Bulley S."/>
            <person name="Chunkath S."/>
            <person name="Hanley Z."/>
            <person name="Storey R."/>
            <person name="Thrimawithana A.H."/>
            <person name="Thomson S."/>
            <person name="David C."/>
            <person name="Testolin R."/>
            <person name="Huang H."/>
            <person name="Hellens R.P."/>
            <person name="Schaffer R.J."/>
        </authorList>
    </citation>
    <scope>NUCLEOTIDE SEQUENCE [LARGE SCALE GENOMIC DNA]</scope>
    <source>
        <strain evidence="7">cv. Red5</strain>
    </source>
</reference>
<dbReference type="GO" id="GO:0045127">
    <property type="term" value="F:N-acetylglucosamine kinase activity"/>
    <property type="evidence" value="ECO:0007669"/>
    <property type="project" value="UniProtKB-EC"/>
</dbReference>
<dbReference type="PANTHER" id="PTHR43190:SF6">
    <property type="entry name" value="N-ACETYL-D-GLUCOSAMINE KINASE"/>
    <property type="match status" value="1"/>
</dbReference>
<evidence type="ECO:0000313" key="6">
    <source>
        <dbReference type="EMBL" id="PSS02727.1"/>
    </source>
</evidence>
<evidence type="ECO:0000256" key="1">
    <source>
        <dbReference type="ARBA" id="ARBA00006198"/>
    </source>
</evidence>
<dbReference type="Proteomes" id="UP000241394">
    <property type="component" value="Chromosome LG19"/>
</dbReference>
<dbReference type="OrthoDB" id="311172at2759"/>
<dbReference type="Gramene" id="PSS02727">
    <property type="protein sequence ID" value="PSS02727"/>
    <property type="gene ID" value="CEY00_Acc21139"/>
</dbReference>
<comment type="similarity">
    <text evidence="1">Belongs to the eukaryotic-type N-acetylglucosamine kinase family.</text>
</comment>
<dbReference type="EMBL" id="NKQK01000019">
    <property type="protein sequence ID" value="PSS02727.1"/>
    <property type="molecule type" value="Genomic_DNA"/>
</dbReference>
<organism evidence="6 7">
    <name type="scientific">Actinidia chinensis var. chinensis</name>
    <name type="common">Chinese soft-hair kiwi</name>
    <dbReference type="NCBI Taxonomy" id="1590841"/>
    <lineage>
        <taxon>Eukaryota</taxon>
        <taxon>Viridiplantae</taxon>
        <taxon>Streptophyta</taxon>
        <taxon>Embryophyta</taxon>
        <taxon>Tracheophyta</taxon>
        <taxon>Spermatophyta</taxon>
        <taxon>Magnoliopsida</taxon>
        <taxon>eudicotyledons</taxon>
        <taxon>Gunneridae</taxon>
        <taxon>Pentapetalae</taxon>
        <taxon>asterids</taxon>
        <taxon>Ericales</taxon>
        <taxon>Actinidiaceae</taxon>
        <taxon>Actinidia</taxon>
    </lineage>
</organism>
<evidence type="ECO:0000313" key="7">
    <source>
        <dbReference type="Proteomes" id="UP000241394"/>
    </source>
</evidence>
<dbReference type="InParanoid" id="A0A2R6Q652"/>
<dbReference type="Pfam" id="PF01869">
    <property type="entry name" value="BcrAD_BadFG"/>
    <property type="match status" value="1"/>
</dbReference>
<dbReference type="InterPro" id="IPR052519">
    <property type="entry name" value="Euk-type_GlcNAc_Kinase"/>
</dbReference>
<feature type="domain" description="ATPase BadF/BadG/BcrA/BcrD type" evidence="5">
    <location>
        <begin position="16"/>
        <end position="131"/>
    </location>
</feature>
<evidence type="ECO:0000259" key="5">
    <source>
        <dbReference type="Pfam" id="PF01869"/>
    </source>
</evidence>
<dbReference type="STRING" id="1590841.A0A2R6Q652"/>
<keyword evidence="7" id="KW-1185">Reference proteome</keyword>
<dbReference type="InterPro" id="IPR043129">
    <property type="entry name" value="ATPase_NBD"/>
</dbReference>
<protein>
    <recommendedName>
        <fullName evidence="3">N-acetyl-D-glucosamine kinase</fullName>
        <ecNumber evidence="2">2.7.1.59</ecNumber>
    </recommendedName>
    <alternativeName>
        <fullName evidence="4">GlcNAc kinase</fullName>
    </alternativeName>
</protein>
<evidence type="ECO:0000256" key="4">
    <source>
        <dbReference type="ARBA" id="ARBA00031123"/>
    </source>
</evidence>
<dbReference type="SUPFAM" id="SSF53067">
    <property type="entry name" value="Actin-like ATPase domain"/>
    <property type="match status" value="1"/>
</dbReference>
<dbReference type="AlphaFoldDB" id="A0A2R6Q652"/>
<proteinExistence type="inferred from homology"/>
<gene>
    <name evidence="6" type="ORF">CEY00_Acc21139</name>
</gene>
<keyword evidence="6" id="KW-0808">Transferase</keyword>
<evidence type="ECO:0000256" key="2">
    <source>
        <dbReference type="ARBA" id="ARBA00012122"/>
    </source>
</evidence>
<name>A0A2R6Q652_ACTCC</name>
<reference evidence="6 7" key="1">
    <citation type="submission" date="2017-07" db="EMBL/GenBank/DDBJ databases">
        <title>An improved, manually edited Actinidia chinensis var. chinensis (kiwifruit) genome highlights the challenges associated with draft genomes and gene prediction in plants.</title>
        <authorList>
            <person name="Pilkington S."/>
            <person name="Crowhurst R."/>
            <person name="Hilario E."/>
            <person name="Nardozza S."/>
            <person name="Fraser L."/>
            <person name="Peng Y."/>
            <person name="Gunaseelan K."/>
            <person name="Simpson R."/>
            <person name="Tahir J."/>
            <person name="Deroles S."/>
            <person name="Templeton K."/>
            <person name="Luo Z."/>
            <person name="Davy M."/>
            <person name="Cheng C."/>
            <person name="Mcneilage M."/>
            <person name="Scaglione D."/>
            <person name="Liu Y."/>
            <person name="Zhang Q."/>
            <person name="Datson P."/>
            <person name="De Silva N."/>
            <person name="Gardiner S."/>
            <person name="Bassett H."/>
            <person name="Chagne D."/>
            <person name="Mccallum J."/>
            <person name="Dzierzon H."/>
            <person name="Deng C."/>
            <person name="Wang Y.-Y."/>
            <person name="Barron N."/>
            <person name="Manako K."/>
            <person name="Bowen J."/>
            <person name="Foster T."/>
            <person name="Erridge Z."/>
            <person name="Tiffin H."/>
            <person name="Waite C."/>
            <person name="Davies K."/>
            <person name="Grierson E."/>
            <person name="Laing W."/>
            <person name="Kirk R."/>
            <person name="Chen X."/>
            <person name="Wood M."/>
            <person name="Montefiori M."/>
            <person name="Brummell D."/>
            <person name="Schwinn K."/>
            <person name="Catanach A."/>
            <person name="Fullerton C."/>
            <person name="Li D."/>
            <person name="Meiyalaghan S."/>
            <person name="Nieuwenhuizen N."/>
            <person name="Read N."/>
            <person name="Prakash R."/>
            <person name="Hunter D."/>
            <person name="Zhang H."/>
            <person name="Mckenzie M."/>
            <person name="Knabel M."/>
            <person name="Harris A."/>
            <person name="Allan A."/>
            <person name="Chen A."/>
            <person name="Janssen B."/>
            <person name="Plunkett B."/>
            <person name="Dwamena C."/>
            <person name="Voogd C."/>
            <person name="Leif D."/>
            <person name="Lafferty D."/>
            <person name="Souleyre E."/>
            <person name="Varkonyi-Gasic E."/>
            <person name="Gambi F."/>
            <person name="Hanley J."/>
            <person name="Yao J.-L."/>
            <person name="Cheung J."/>
            <person name="David K."/>
            <person name="Warren B."/>
            <person name="Marsh K."/>
            <person name="Snowden K."/>
            <person name="Lin-Wang K."/>
            <person name="Brian L."/>
            <person name="Martinez-Sanchez M."/>
            <person name="Wang M."/>
            <person name="Ileperuma N."/>
            <person name="Macnee N."/>
            <person name="Campin R."/>
            <person name="Mcatee P."/>
            <person name="Drummond R."/>
            <person name="Espley R."/>
            <person name="Ireland H."/>
            <person name="Wu R."/>
            <person name="Atkinson R."/>
            <person name="Karunairetnam S."/>
            <person name="Bulley S."/>
            <person name="Chunkath S."/>
            <person name="Hanley Z."/>
            <person name="Storey R."/>
            <person name="Thrimawithana A."/>
            <person name="Thomson S."/>
            <person name="David C."/>
            <person name="Testolin R."/>
        </authorList>
    </citation>
    <scope>NUCLEOTIDE SEQUENCE [LARGE SCALE GENOMIC DNA]</scope>
    <source>
        <strain evidence="7">cv. Red5</strain>
        <tissue evidence="6">Young leaf</tissue>
    </source>
</reference>
<dbReference type="PANTHER" id="PTHR43190">
    <property type="entry name" value="N-ACETYL-D-GLUCOSAMINE KINASE"/>
    <property type="match status" value="1"/>
</dbReference>
<dbReference type="OMA" id="INIRWTY"/>
<dbReference type="InterPro" id="IPR002731">
    <property type="entry name" value="ATPase_BadF"/>
</dbReference>
<sequence length="145" mass="15238">MLTNRILQSLGLSSPDELIGWTYADPSWACMAALVPVVVSCAEAGDQIANKILEDAAQELALSVKAVVKRLCLGGADGNGSFPVVMVGGVLEATKKWDLGKEVTDCIQKTDPGACPVISKVEPAIGAALLAWNCLMKETLGKCHR</sequence>
<dbReference type="Gene3D" id="3.30.420.40">
    <property type="match status" value="1"/>
</dbReference>
<evidence type="ECO:0000256" key="3">
    <source>
        <dbReference type="ARBA" id="ARBA00014974"/>
    </source>
</evidence>
<accession>A0A2R6Q652</accession>
<dbReference type="EC" id="2.7.1.59" evidence="2"/>